<keyword evidence="4" id="KW-0378">Hydrolase</keyword>
<feature type="signal peptide" evidence="2">
    <location>
        <begin position="1"/>
        <end position="24"/>
    </location>
</feature>
<sequence>MKKPFTFLVLLFSLLMLVSCSNQTLYIKEKDVVVTEKKDIPVSFLPQEMSIVSVGDSLTQGVGDSTGKGGYVPYLQDLLEETKGVNKADFVNYGVRGNRSDQLLKRIKTEEVSKAIQKADGVIITIGGNDIMKVVRNNFTNLQVESFNEQLNEYENNLYEILSNVRTNNSNAVIILVGVYNPFIKMFSDIKEMNQIVTDWNNTSEKVLAEYDHTYFVSIESIFENPTSDLLYEDYFHPNDQGYKLIAEAIYNKMLTAPLADILENLQTEEN</sequence>
<evidence type="ECO:0000256" key="2">
    <source>
        <dbReference type="SAM" id="SignalP"/>
    </source>
</evidence>
<evidence type="ECO:0000259" key="3">
    <source>
        <dbReference type="Pfam" id="PF13472"/>
    </source>
</evidence>
<name>A0ABV1F6I6_9BACI</name>
<dbReference type="Pfam" id="PF13472">
    <property type="entry name" value="Lipase_GDSL_2"/>
    <property type="match status" value="1"/>
</dbReference>
<dbReference type="InterPro" id="IPR051532">
    <property type="entry name" value="Ester_Hydrolysis_Enzymes"/>
</dbReference>
<evidence type="ECO:0000313" key="4">
    <source>
        <dbReference type="EMBL" id="MEQ2467494.1"/>
    </source>
</evidence>
<accession>A0ABV1F6I6</accession>
<dbReference type="PANTHER" id="PTHR30383">
    <property type="entry name" value="THIOESTERASE 1/PROTEASE 1/LYSOPHOSPHOLIPASE L1"/>
    <property type="match status" value="1"/>
</dbReference>
<dbReference type="RefSeq" id="WP_251629883.1">
    <property type="nucleotide sequence ID" value="NZ_JBBMFN010000053.1"/>
</dbReference>
<keyword evidence="1" id="KW-0175">Coiled coil</keyword>
<feature type="domain" description="SGNH hydrolase-type esterase" evidence="3">
    <location>
        <begin position="54"/>
        <end position="245"/>
    </location>
</feature>
<dbReference type="EMBL" id="JBBMFN010000053">
    <property type="protein sequence ID" value="MEQ2467494.1"/>
    <property type="molecule type" value="Genomic_DNA"/>
</dbReference>
<feature type="coiled-coil region" evidence="1">
    <location>
        <begin position="137"/>
        <end position="164"/>
    </location>
</feature>
<gene>
    <name evidence="4" type="ORF">WMO63_17710</name>
</gene>
<proteinExistence type="predicted"/>
<comment type="caution">
    <text evidence="4">The sequence shown here is derived from an EMBL/GenBank/DDBJ whole genome shotgun (WGS) entry which is preliminary data.</text>
</comment>
<dbReference type="GO" id="GO:0016787">
    <property type="term" value="F:hydrolase activity"/>
    <property type="evidence" value="ECO:0007669"/>
    <property type="project" value="UniProtKB-KW"/>
</dbReference>
<dbReference type="CDD" id="cd04506">
    <property type="entry name" value="SGNH_hydrolase_YpmR_like"/>
    <property type="match status" value="1"/>
</dbReference>
<dbReference type="InterPro" id="IPR036514">
    <property type="entry name" value="SGNH_hydro_sf"/>
</dbReference>
<dbReference type="Gene3D" id="3.40.50.1110">
    <property type="entry name" value="SGNH hydrolase"/>
    <property type="match status" value="1"/>
</dbReference>
<dbReference type="PROSITE" id="PS51257">
    <property type="entry name" value="PROKAR_LIPOPROTEIN"/>
    <property type="match status" value="1"/>
</dbReference>
<keyword evidence="5" id="KW-1185">Reference proteome</keyword>
<keyword evidence="2" id="KW-0732">Signal</keyword>
<dbReference type="Proteomes" id="UP001465426">
    <property type="component" value="Unassembled WGS sequence"/>
</dbReference>
<reference evidence="4 5" key="1">
    <citation type="submission" date="2024-03" db="EMBL/GenBank/DDBJ databases">
        <title>Human intestinal bacterial collection.</title>
        <authorList>
            <person name="Pauvert C."/>
            <person name="Hitch T.C.A."/>
            <person name="Clavel T."/>
        </authorList>
    </citation>
    <scope>NUCLEOTIDE SEQUENCE [LARGE SCALE GENOMIC DNA]</scope>
    <source>
        <strain evidence="4 5">CLA-SR-H024</strain>
    </source>
</reference>
<dbReference type="SUPFAM" id="SSF52266">
    <property type="entry name" value="SGNH hydrolase"/>
    <property type="match status" value="1"/>
</dbReference>
<dbReference type="PANTHER" id="PTHR30383:SF27">
    <property type="entry name" value="SPORE GERMINATION LIPASE LIPC"/>
    <property type="match status" value="1"/>
</dbReference>
<feature type="chain" id="PRO_5045846457" evidence="2">
    <location>
        <begin position="25"/>
        <end position="271"/>
    </location>
</feature>
<evidence type="ECO:0000256" key="1">
    <source>
        <dbReference type="SAM" id="Coils"/>
    </source>
</evidence>
<evidence type="ECO:0000313" key="5">
    <source>
        <dbReference type="Proteomes" id="UP001465426"/>
    </source>
</evidence>
<organism evidence="4 5">
    <name type="scientific">Niallia hominis</name>
    <dbReference type="NCBI Taxonomy" id="3133173"/>
    <lineage>
        <taxon>Bacteria</taxon>
        <taxon>Bacillati</taxon>
        <taxon>Bacillota</taxon>
        <taxon>Bacilli</taxon>
        <taxon>Bacillales</taxon>
        <taxon>Bacillaceae</taxon>
        <taxon>Niallia</taxon>
    </lineage>
</organism>
<protein>
    <submittedName>
        <fullName evidence="4">SGNH/GDSL hydrolase family protein</fullName>
    </submittedName>
</protein>
<dbReference type="InterPro" id="IPR013830">
    <property type="entry name" value="SGNH_hydro"/>
</dbReference>